<name>A0ABQ4SF83_9HYPH</name>
<feature type="domain" description="HPt" evidence="2">
    <location>
        <begin position="43"/>
        <end position="100"/>
    </location>
</feature>
<dbReference type="Pfam" id="PF01627">
    <property type="entry name" value="Hpt"/>
    <property type="match status" value="1"/>
</dbReference>
<organism evidence="3 4">
    <name type="scientific">Methylobacterium isbiliense</name>
    <dbReference type="NCBI Taxonomy" id="315478"/>
    <lineage>
        <taxon>Bacteria</taxon>
        <taxon>Pseudomonadati</taxon>
        <taxon>Pseudomonadota</taxon>
        <taxon>Alphaproteobacteria</taxon>
        <taxon>Hyphomicrobiales</taxon>
        <taxon>Methylobacteriaceae</taxon>
        <taxon>Methylobacterium</taxon>
    </lineage>
</organism>
<reference evidence="3" key="2">
    <citation type="submission" date="2021-08" db="EMBL/GenBank/DDBJ databases">
        <authorList>
            <person name="Tani A."/>
            <person name="Ola A."/>
            <person name="Ogura Y."/>
            <person name="Katsura K."/>
            <person name="Hayashi T."/>
        </authorList>
    </citation>
    <scope>NUCLEOTIDE SEQUENCE</scope>
    <source>
        <strain evidence="3">DSM 17168</strain>
    </source>
</reference>
<dbReference type="Gene3D" id="1.20.120.160">
    <property type="entry name" value="HPT domain"/>
    <property type="match status" value="1"/>
</dbReference>
<dbReference type="Proteomes" id="UP001055153">
    <property type="component" value="Unassembled WGS sequence"/>
</dbReference>
<dbReference type="SUPFAM" id="SSF47226">
    <property type="entry name" value="Histidine-containing phosphotransfer domain, HPT domain"/>
    <property type="match status" value="1"/>
</dbReference>
<proteinExistence type="predicted"/>
<sequence>MMDDAAGPGPPELEALPVLDPDAHRELRDMIGAQTVERLVLRLIALMRAAFHDAAPEAVGREAHGLISTAGMMGCPRLAEICRRLEVAAQEGAGHAALLEQARRTRDLTLAALTDLAGPPA</sequence>
<evidence type="ECO:0000313" key="4">
    <source>
        <dbReference type="Proteomes" id="UP001055153"/>
    </source>
</evidence>
<dbReference type="RefSeq" id="WP_238236021.1">
    <property type="nucleotide sequence ID" value="NZ_BPQQ01000034.1"/>
</dbReference>
<evidence type="ECO:0000256" key="1">
    <source>
        <dbReference type="ARBA" id="ARBA00023012"/>
    </source>
</evidence>
<dbReference type="InterPro" id="IPR036641">
    <property type="entry name" value="HPT_dom_sf"/>
</dbReference>
<reference evidence="3" key="1">
    <citation type="journal article" date="2021" name="Front. Microbiol.">
        <title>Comprehensive Comparative Genomics and Phenotyping of Methylobacterium Species.</title>
        <authorList>
            <person name="Alessa O."/>
            <person name="Ogura Y."/>
            <person name="Fujitani Y."/>
            <person name="Takami H."/>
            <person name="Hayashi T."/>
            <person name="Sahin N."/>
            <person name="Tani A."/>
        </authorList>
    </citation>
    <scope>NUCLEOTIDE SEQUENCE</scope>
    <source>
        <strain evidence="3">DSM 17168</strain>
    </source>
</reference>
<gene>
    <name evidence="3" type="ORF">GMJLKIPL_3148</name>
</gene>
<comment type="caution">
    <text evidence="3">The sequence shown here is derived from an EMBL/GenBank/DDBJ whole genome shotgun (WGS) entry which is preliminary data.</text>
</comment>
<dbReference type="EMBL" id="BPQQ01000034">
    <property type="protein sequence ID" value="GJE01219.1"/>
    <property type="molecule type" value="Genomic_DNA"/>
</dbReference>
<keyword evidence="4" id="KW-1185">Reference proteome</keyword>
<accession>A0ABQ4SF83</accession>
<keyword evidence="1" id="KW-0902">Two-component regulatory system</keyword>
<evidence type="ECO:0000259" key="2">
    <source>
        <dbReference type="Pfam" id="PF01627"/>
    </source>
</evidence>
<evidence type="ECO:0000313" key="3">
    <source>
        <dbReference type="EMBL" id="GJE01219.1"/>
    </source>
</evidence>
<protein>
    <recommendedName>
        <fullName evidence="2">HPt domain-containing protein</fullName>
    </recommendedName>
</protein>
<dbReference type="InterPro" id="IPR008207">
    <property type="entry name" value="Sig_transdc_His_kin_Hpt_dom"/>
</dbReference>